<evidence type="ECO:0000313" key="2">
    <source>
        <dbReference type="Proteomes" id="UP000599074"/>
    </source>
</evidence>
<protein>
    <submittedName>
        <fullName evidence="1">Uncharacterized protein</fullName>
    </submittedName>
</protein>
<keyword evidence="2" id="KW-1185">Reference proteome</keyword>
<comment type="caution">
    <text evidence="1">The sequence shown here is derived from an EMBL/GenBank/DDBJ whole genome shotgun (WGS) entry which is preliminary data.</text>
</comment>
<name>A0A8J3THN3_9ACTN</name>
<dbReference type="Proteomes" id="UP000599074">
    <property type="component" value="Unassembled WGS sequence"/>
</dbReference>
<proteinExistence type="predicted"/>
<gene>
    <name evidence="1" type="ORF">Pme01_60360</name>
</gene>
<reference evidence="1" key="1">
    <citation type="submission" date="2021-01" db="EMBL/GenBank/DDBJ databases">
        <title>Whole genome shotgun sequence of Planosporangium mesophilum NBRC 109066.</title>
        <authorList>
            <person name="Komaki H."/>
            <person name="Tamura T."/>
        </authorList>
    </citation>
    <scope>NUCLEOTIDE SEQUENCE</scope>
    <source>
        <strain evidence="1">NBRC 109066</strain>
    </source>
</reference>
<dbReference type="AlphaFoldDB" id="A0A8J3THN3"/>
<accession>A0A8J3THN3</accession>
<sequence length="40" mass="4560">MAPVFDPPMAQHANAMRVSEPHVADPDVSYRWRRALDLVL</sequence>
<dbReference type="EMBL" id="BOON01000078">
    <property type="protein sequence ID" value="GII26439.1"/>
    <property type="molecule type" value="Genomic_DNA"/>
</dbReference>
<evidence type="ECO:0000313" key="1">
    <source>
        <dbReference type="EMBL" id="GII26439.1"/>
    </source>
</evidence>
<organism evidence="1 2">
    <name type="scientific">Planosporangium mesophilum</name>
    <dbReference type="NCBI Taxonomy" id="689768"/>
    <lineage>
        <taxon>Bacteria</taxon>
        <taxon>Bacillati</taxon>
        <taxon>Actinomycetota</taxon>
        <taxon>Actinomycetes</taxon>
        <taxon>Micromonosporales</taxon>
        <taxon>Micromonosporaceae</taxon>
        <taxon>Planosporangium</taxon>
    </lineage>
</organism>